<gene>
    <name evidence="5" type="ORF">Vafri_7790</name>
</gene>
<reference evidence="5" key="1">
    <citation type="journal article" date="2021" name="Proc. Natl. Acad. Sci. U.S.A.">
        <title>Three genomes in the algal genus Volvox reveal the fate of a haploid sex-determining region after a transition to homothallism.</title>
        <authorList>
            <person name="Yamamoto K."/>
            <person name="Hamaji T."/>
            <person name="Kawai-Toyooka H."/>
            <person name="Matsuzaki R."/>
            <person name="Takahashi F."/>
            <person name="Nishimura Y."/>
            <person name="Kawachi M."/>
            <person name="Noguchi H."/>
            <person name="Minakuchi Y."/>
            <person name="Umen J.G."/>
            <person name="Toyoda A."/>
            <person name="Nozaki H."/>
        </authorList>
    </citation>
    <scope>NUCLEOTIDE SEQUENCE</scope>
    <source>
        <strain evidence="5">NIES-3780</strain>
    </source>
</reference>
<dbReference type="SUPFAM" id="SSF75217">
    <property type="entry name" value="alpha/beta knot"/>
    <property type="match status" value="1"/>
</dbReference>
<keyword evidence="2" id="KW-0808">Transferase</keyword>
<evidence type="ECO:0000256" key="3">
    <source>
        <dbReference type="SAM" id="MobiDB-lite"/>
    </source>
</evidence>
<organism evidence="5 6">
    <name type="scientific">Volvox africanus</name>
    <dbReference type="NCBI Taxonomy" id="51714"/>
    <lineage>
        <taxon>Eukaryota</taxon>
        <taxon>Viridiplantae</taxon>
        <taxon>Chlorophyta</taxon>
        <taxon>core chlorophytes</taxon>
        <taxon>Chlorophyceae</taxon>
        <taxon>CS clade</taxon>
        <taxon>Chlamydomonadales</taxon>
        <taxon>Volvocaceae</taxon>
        <taxon>Volvox</taxon>
    </lineage>
</organism>
<evidence type="ECO:0000313" key="6">
    <source>
        <dbReference type="Proteomes" id="UP000747399"/>
    </source>
</evidence>
<dbReference type="PANTHER" id="PTHR43191">
    <property type="entry name" value="RRNA METHYLTRANSFERASE 3"/>
    <property type="match status" value="1"/>
</dbReference>
<evidence type="ECO:0000259" key="4">
    <source>
        <dbReference type="Pfam" id="PF00588"/>
    </source>
</evidence>
<dbReference type="GO" id="GO:0003723">
    <property type="term" value="F:RNA binding"/>
    <property type="evidence" value="ECO:0007669"/>
    <property type="project" value="InterPro"/>
</dbReference>
<feature type="compositionally biased region" description="Low complexity" evidence="3">
    <location>
        <begin position="25"/>
        <end position="38"/>
    </location>
</feature>
<proteinExistence type="predicted"/>
<dbReference type="GO" id="GO:0006396">
    <property type="term" value="P:RNA processing"/>
    <property type="evidence" value="ECO:0007669"/>
    <property type="project" value="InterPro"/>
</dbReference>
<feature type="non-terminal residue" evidence="5">
    <location>
        <position position="1"/>
    </location>
</feature>
<protein>
    <recommendedName>
        <fullName evidence="4">tRNA/rRNA methyltransferase SpoU type domain-containing protein</fullName>
    </recommendedName>
</protein>
<accession>A0A8J4B1H7</accession>
<comment type="caution">
    <text evidence="5">The sequence shown here is derived from an EMBL/GenBank/DDBJ whole genome shotgun (WGS) entry which is preliminary data.</text>
</comment>
<dbReference type="PANTHER" id="PTHR43191:SF2">
    <property type="entry name" value="RRNA METHYLTRANSFERASE 3, MITOCHONDRIAL"/>
    <property type="match status" value="1"/>
</dbReference>
<dbReference type="Proteomes" id="UP000747399">
    <property type="component" value="Unassembled WGS sequence"/>
</dbReference>
<dbReference type="GO" id="GO:0008173">
    <property type="term" value="F:RNA methyltransferase activity"/>
    <property type="evidence" value="ECO:0007669"/>
    <property type="project" value="InterPro"/>
</dbReference>
<evidence type="ECO:0000313" key="5">
    <source>
        <dbReference type="EMBL" id="GIL51884.1"/>
    </source>
</evidence>
<dbReference type="InterPro" id="IPR029028">
    <property type="entry name" value="Alpha/beta_knot_MTases"/>
</dbReference>
<dbReference type="Gene3D" id="3.40.1280.10">
    <property type="match status" value="1"/>
</dbReference>
<keyword evidence="6" id="KW-1185">Reference proteome</keyword>
<evidence type="ECO:0000256" key="2">
    <source>
        <dbReference type="ARBA" id="ARBA00022679"/>
    </source>
</evidence>
<sequence length="131" mass="12708">GELGFGLLESGGLLELLNGGGEPTSCSSSSNSGSSNSNLVQTPQSGASGRMIPGLAALGGVALVLGSEGAGLSPAVRQLCAPVSVPMEGEMESLNVGVAGAILMFALSKGPPALFGKLAARLRAAKGVTAK</sequence>
<dbReference type="Pfam" id="PF00588">
    <property type="entry name" value="SpoU_methylase"/>
    <property type="match status" value="1"/>
</dbReference>
<dbReference type="InterPro" id="IPR001537">
    <property type="entry name" value="SpoU_MeTrfase"/>
</dbReference>
<keyword evidence="1" id="KW-0489">Methyltransferase</keyword>
<name>A0A8J4B1H7_9CHLO</name>
<dbReference type="InterPro" id="IPR051259">
    <property type="entry name" value="rRNA_Methyltransferase"/>
</dbReference>
<evidence type="ECO:0000256" key="1">
    <source>
        <dbReference type="ARBA" id="ARBA00022603"/>
    </source>
</evidence>
<dbReference type="GO" id="GO:0032259">
    <property type="term" value="P:methylation"/>
    <property type="evidence" value="ECO:0007669"/>
    <property type="project" value="UniProtKB-KW"/>
</dbReference>
<feature type="region of interest" description="Disordered" evidence="3">
    <location>
        <begin position="19"/>
        <end position="45"/>
    </location>
</feature>
<feature type="domain" description="tRNA/rRNA methyltransferase SpoU type" evidence="4">
    <location>
        <begin position="50"/>
        <end position="105"/>
    </location>
</feature>
<dbReference type="InterPro" id="IPR029026">
    <property type="entry name" value="tRNA_m1G_MTases_N"/>
</dbReference>
<dbReference type="EMBL" id="BNCO01000012">
    <property type="protein sequence ID" value="GIL51884.1"/>
    <property type="molecule type" value="Genomic_DNA"/>
</dbReference>
<dbReference type="AlphaFoldDB" id="A0A8J4B1H7"/>